<feature type="non-terminal residue" evidence="1">
    <location>
        <position position="73"/>
    </location>
</feature>
<dbReference type="KEGG" id="sla:SERLADRAFT_468874"/>
<dbReference type="Proteomes" id="UP000008064">
    <property type="component" value="Unassembled WGS sequence"/>
</dbReference>
<accession>F8NVX7</accession>
<dbReference type="HOGENOM" id="CLU_2711792_0_0_1"/>
<evidence type="ECO:0000313" key="1">
    <source>
        <dbReference type="EMBL" id="EGO24911.1"/>
    </source>
</evidence>
<dbReference type="AlphaFoldDB" id="F8NVX7"/>
<evidence type="ECO:0000313" key="2">
    <source>
        <dbReference type="Proteomes" id="UP000008064"/>
    </source>
</evidence>
<gene>
    <name evidence="1" type="ORF">SERLADRAFT_468874</name>
</gene>
<dbReference type="GeneID" id="18819493"/>
<reference evidence="2" key="1">
    <citation type="journal article" date="2011" name="Science">
        <title>The plant cell wall-decomposing machinery underlies the functional diversity of forest fungi.</title>
        <authorList>
            <person name="Eastwood D.C."/>
            <person name="Floudas D."/>
            <person name="Binder M."/>
            <person name="Majcherczyk A."/>
            <person name="Schneider P."/>
            <person name="Aerts A."/>
            <person name="Asiegbu F.O."/>
            <person name="Baker S.E."/>
            <person name="Barry K."/>
            <person name="Bendiksby M."/>
            <person name="Blumentritt M."/>
            <person name="Coutinho P.M."/>
            <person name="Cullen D."/>
            <person name="de Vries R.P."/>
            <person name="Gathman A."/>
            <person name="Goodell B."/>
            <person name="Henrissat B."/>
            <person name="Ihrmark K."/>
            <person name="Kauserud H."/>
            <person name="Kohler A."/>
            <person name="LaButti K."/>
            <person name="Lapidus A."/>
            <person name="Lavin J.L."/>
            <person name="Lee Y.-H."/>
            <person name="Lindquist E."/>
            <person name="Lilly W."/>
            <person name="Lucas S."/>
            <person name="Morin E."/>
            <person name="Murat C."/>
            <person name="Oguiza J.A."/>
            <person name="Park J."/>
            <person name="Pisabarro A.G."/>
            <person name="Riley R."/>
            <person name="Rosling A."/>
            <person name="Salamov A."/>
            <person name="Schmidt O."/>
            <person name="Schmutz J."/>
            <person name="Skrede I."/>
            <person name="Stenlid J."/>
            <person name="Wiebenga A."/>
            <person name="Xie X."/>
            <person name="Kuees U."/>
            <person name="Hibbett D.S."/>
            <person name="Hoffmeister D."/>
            <person name="Hoegberg N."/>
            <person name="Martin F."/>
            <person name="Grigoriev I.V."/>
            <person name="Watkinson S.C."/>
        </authorList>
    </citation>
    <scope>NUCLEOTIDE SEQUENCE [LARGE SCALE GENOMIC DNA]</scope>
    <source>
        <strain evidence="2">S7.9</strain>
    </source>
</reference>
<proteinExistence type="predicted"/>
<organism evidence="2">
    <name type="scientific">Serpula lacrymans var. lacrymans (strain S7.9)</name>
    <name type="common">Dry rot fungus</name>
    <dbReference type="NCBI Taxonomy" id="578457"/>
    <lineage>
        <taxon>Eukaryota</taxon>
        <taxon>Fungi</taxon>
        <taxon>Dikarya</taxon>
        <taxon>Basidiomycota</taxon>
        <taxon>Agaricomycotina</taxon>
        <taxon>Agaricomycetes</taxon>
        <taxon>Agaricomycetidae</taxon>
        <taxon>Boletales</taxon>
        <taxon>Coniophorineae</taxon>
        <taxon>Serpulaceae</taxon>
        <taxon>Serpula</taxon>
    </lineage>
</organism>
<dbReference type="EMBL" id="GL945434">
    <property type="protein sequence ID" value="EGO24911.1"/>
    <property type="molecule type" value="Genomic_DNA"/>
</dbReference>
<protein>
    <submittedName>
        <fullName evidence="1">Uncharacterized protein</fullName>
    </submittedName>
</protein>
<sequence>MQSMLFDGMESVLKPINVRRPLKFRVILWLGSSFPDIPLRASSSVVLVPMARRSCRQDAEPVQVEFMQRSKAK</sequence>
<dbReference type="RefSeq" id="XP_007318930.1">
    <property type="nucleotide sequence ID" value="XM_007318868.1"/>
</dbReference>
<name>F8NVX7_SERL9</name>